<evidence type="ECO:0000256" key="4">
    <source>
        <dbReference type="ARBA" id="ARBA00023263"/>
    </source>
</evidence>
<dbReference type="OrthoDB" id="6556208at2"/>
<dbReference type="GO" id="GO:0009289">
    <property type="term" value="C:pilus"/>
    <property type="evidence" value="ECO:0007669"/>
    <property type="project" value="UniProtKB-SubCell"/>
</dbReference>
<dbReference type="AlphaFoldDB" id="A0A3S7S6T8"/>
<comment type="caution">
    <text evidence="8">The sequence shown here is derived from an EMBL/GenBank/DDBJ whole genome shotgun (WGS) entry which is preliminary data.</text>
</comment>
<evidence type="ECO:0000259" key="6">
    <source>
        <dbReference type="Pfam" id="PF00419"/>
    </source>
</evidence>
<dbReference type="InterPro" id="IPR036937">
    <property type="entry name" value="Adhesion_dom_fimbrial_sf"/>
</dbReference>
<dbReference type="InterPro" id="IPR000259">
    <property type="entry name" value="Adhesion_dom_fimbrial"/>
</dbReference>
<protein>
    <submittedName>
        <fullName evidence="8">Type 1 fimbrial protein</fullName>
    </submittedName>
</protein>
<keyword evidence="3 5" id="KW-0732">Signal</keyword>
<evidence type="ECO:0000313" key="9">
    <source>
        <dbReference type="Proteomes" id="UP000306393"/>
    </source>
</evidence>
<dbReference type="SUPFAM" id="SSF49401">
    <property type="entry name" value="Bacterial adhesins"/>
    <property type="match status" value="1"/>
</dbReference>
<comment type="subcellular location">
    <subcellularLocation>
        <location evidence="1">Fimbrium</location>
    </subcellularLocation>
</comment>
<keyword evidence="10" id="KW-1185">Reference proteome</keyword>
<feature type="chain" id="PRO_5030083818" evidence="5">
    <location>
        <begin position="22"/>
        <end position="199"/>
    </location>
</feature>
<evidence type="ECO:0000256" key="1">
    <source>
        <dbReference type="ARBA" id="ARBA00004561"/>
    </source>
</evidence>
<organism evidence="8 9">
    <name type="scientific">Erwinia persicina</name>
    <dbReference type="NCBI Taxonomy" id="55211"/>
    <lineage>
        <taxon>Bacteria</taxon>
        <taxon>Pseudomonadati</taxon>
        <taxon>Pseudomonadota</taxon>
        <taxon>Gammaproteobacteria</taxon>
        <taxon>Enterobacterales</taxon>
        <taxon>Erwiniaceae</taxon>
        <taxon>Erwinia</taxon>
    </lineage>
</organism>
<feature type="domain" description="Fimbrial-type adhesion" evidence="6">
    <location>
        <begin position="30"/>
        <end position="198"/>
    </location>
</feature>
<evidence type="ECO:0000313" key="8">
    <source>
        <dbReference type="EMBL" id="TKJ91232.1"/>
    </source>
</evidence>
<dbReference type="Proteomes" id="UP000306393">
    <property type="component" value="Unassembled WGS sequence"/>
</dbReference>
<reference evidence="7 10" key="2">
    <citation type="journal article" date="2020" name="FEMS Microbiol. Ecol.">
        <title>Temporal dynamics of bacterial communities during seed development and maturation.</title>
        <authorList>
            <person name="Chesneau G."/>
            <person name="Torres-Cortes G."/>
            <person name="Briand M."/>
            <person name="Darrasse A."/>
            <person name="Preveaux A."/>
            <person name="Marais C."/>
            <person name="Jacques M.A."/>
            <person name="Shade A."/>
            <person name="Barret M."/>
        </authorList>
    </citation>
    <scope>NUCLEOTIDE SEQUENCE [LARGE SCALE GENOMIC DNA]</scope>
    <source>
        <strain evidence="7 10">CFBP13732</strain>
    </source>
</reference>
<dbReference type="InterPro" id="IPR008966">
    <property type="entry name" value="Adhesion_dom_sf"/>
</dbReference>
<feature type="signal peptide" evidence="5">
    <location>
        <begin position="1"/>
        <end position="21"/>
    </location>
</feature>
<dbReference type="Pfam" id="PF00419">
    <property type="entry name" value="Fimbrial"/>
    <property type="match status" value="1"/>
</dbReference>
<dbReference type="PANTHER" id="PTHR33420:SF3">
    <property type="entry name" value="FIMBRIAL SUBUNIT ELFA"/>
    <property type="match status" value="1"/>
</dbReference>
<dbReference type="KEGG" id="epe:CI789_15155"/>
<proteinExistence type="inferred from homology"/>
<dbReference type="Proteomes" id="UP000661012">
    <property type="component" value="Unassembled WGS sequence"/>
</dbReference>
<evidence type="ECO:0000313" key="7">
    <source>
        <dbReference type="EMBL" id="MBD8106018.1"/>
    </source>
</evidence>
<dbReference type="RefSeq" id="WP_062747433.1">
    <property type="nucleotide sequence ID" value="NZ_CP022725.1"/>
</dbReference>
<comment type="similarity">
    <text evidence="2">Belongs to the fimbrial protein family.</text>
</comment>
<sequence length="199" mass="20859">MKKIILSTILPVALFSSMSHATTNVSGGTINFSGAVTDATCTINGNSSANLSVALNPISAEQAGTAEGLIDVGKKAFSLDFSNCSSAKIGKVADVGTPTATPGLQMQFSSPNTISNDGKYLINQETDPEGNPRNVGIAIVLQNTETRPIILNQMLDTKLAGTSATPDTINFYAKYYKVGTQPAEAGVVRTMVTYNITYL</sequence>
<evidence type="ECO:0000256" key="5">
    <source>
        <dbReference type="SAM" id="SignalP"/>
    </source>
</evidence>
<evidence type="ECO:0000256" key="3">
    <source>
        <dbReference type="ARBA" id="ARBA00022729"/>
    </source>
</evidence>
<dbReference type="Gene3D" id="2.60.40.1090">
    <property type="entry name" value="Fimbrial-type adhesion domain"/>
    <property type="match status" value="1"/>
</dbReference>
<reference evidence="8 9" key="1">
    <citation type="journal article" date="2019" name="Sci. Rep.">
        <title>Differences in resource use lead to coexistence of seed-transmitted microbial populations.</title>
        <authorList>
            <person name="Torres-Cortes G."/>
            <person name="Garcia B.J."/>
            <person name="Compant S."/>
            <person name="Rezki S."/>
            <person name="Jones P."/>
            <person name="Preveaux A."/>
            <person name="Briand M."/>
            <person name="Roulet A."/>
            <person name="Bouchez O."/>
            <person name="Jacobson D."/>
            <person name="Barret M."/>
        </authorList>
    </citation>
    <scope>NUCLEOTIDE SEQUENCE [LARGE SCALE GENOMIC DNA]</scope>
    <source>
        <strain evidence="8 9">CFBP13511</strain>
    </source>
</reference>
<gene>
    <name evidence="8" type="ORF">EpCFBP13511_08625</name>
    <name evidence="7" type="ORF">IFT93_06195</name>
</gene>
<evidence type="ECO:0000313" key="10">
    <source>
        <dbReference type="Proteomes" id="UP000661012"/>
    </source>
</evidence>
<evidence type="ECO:0000256" key="2">
    <source>
        <dbReference type="ARBA" id="ARBA00006671"/>
    </source>
</evidence>
<dbReference type="InterPro" id="IPR050263">
    <property type="entry name" value="Bact_Fimbrial_Adh_Pro"/>
</dbReference>
<keyword evidence="4" id="KW-0281">Fimbrium</keyword>
<dbReference type="GO" id="GO:0043709">
    <property type="term" value="P:cell adhesion involved in single-species biofilm formation"/>
    <property type="evidence" value="ECO:0007669"/>
    <property type="project" value="TreeGrafter"/>
</dbReference>
<dbReference type="STRING" id="1219360.GCA_001571305_03418"/>
<name>A0A3S7S6T8_9GAMM</name>
<dbReference type="PANTHER" id="PTHR33420">
    <property type="entry name" value="FIMBRIAL SUBUNIT ELFA-RELATED"/>
    <property type="match status" value="1"/>
</dbReference>
<dbReference type="EMBL" id="QGAC01000007">
    <property type="protein sequence ID" value="TKJ91232.1"/>
    <property type="molecule type" value="Genomic_DNA"/>
</dbReference>
<dbReference type="GeneID" id="67478150"/>
<dbReference type="EMBL" id="JACYNN010000003">
    <property type="protein sequence ID" value="MBD8106018.1"/>
    <property type="molecule type" value="Genomic_DNA"/>
</dbReference>
<accession>A0A3S7S6T8</accession>